<feature type="transmembrane region" description="Helical" evidence="1">
    <location>
        <begin position="179"/>
        <end position="201"/>
    </location>
</feature>
<gene>
    <name evidence="2" type="primary">wzy</name>
</gene>
<feature type="transmembrane region" description="Helical" evidence="1">
    <location>
        <begin position="337"/>
        <end position="359"/>
    </location>
</feature>
<dbReference type="EMBL" id="MK595718">
    <property type="protein sequence ID" value="QHR93127.1"/>
    <property type="molecule type" value="Genomic_DNA"/>
</dbReference>
<feature type="transmembrane region" description="Helical" evidence="1">
    <location>
        <begin position="365"/>
        <end position="383"/>
    </location>
</feature>
<feature type="transmembrane region" description="Helical" evidence="1">
    <location>
        <begin position="64"/>
        <end position="82"/>
    </location>
</feature>
<keyword evidence="1" id="KW-1133">Transmembrane helix</keyword>
<organism evidence="2">
    <name type="scientific">Enterobacter cloacae</name>
    <dbReference type="NCBI Taxonomy" id="550"/>
    <lineage>
        <taxon>Bacteria</taxon>
        <taxon>Pseudomonadati</taxon>
        <taxon>Pseudomonadota</taxon>
        <taxon>Gammaproteobacteria</taxon>
        <taxon>Enterobacterales</taxon>
        <taxon>Enterobacteriaceae</taxon>
        <taxon>Enterobacter</taxon>
        <taxon>Enterobacter cloacae complex</taxon>
    </lineage>
</organism>
<proteinExistence type="predicted"/>
<feature type="transmembrane region" description="Helical" evidence="1">
    <location>
        <begin position="254"/>
        <end position="274"/>
    </location>
</feature>
<sequence>MTVLREPKTSFLKVIIILFFIYNVNYSFIPLDIPSTYISFAVILLLCLYSALKTKRIPLSNTTATFFCLLLFAVSLVSYFINAEHADIYMLRTTFIYLLMSLCISPFLRVVFKNNLIVIMKTIGYAGVVNALFILSMLVIKPFQHFYLSLLSQKTFLLIGGEDAIESLMSLRMIGITGFSAYTTGFVQILCAISYIYFMILRDVKIKLRLKDYFILVVIFMSALVSARSSLIGIVLSVGILMFNMNAIKLIKTVLASILAIITIFILIVPMLPVDSRDFFINWATEFFVSGTKTGSLQSNIDMYIYSLKDFSMFGESRWYGDNNDYFMNTDVGWYRLAFSIGIVGVIVWCFTIFSVFGFDKVFTSKIRIENVISIALLIYILLMMFKGAIVFDSFQSIFIFLIFNYVFNQRENYEA</sequence>
<feature type="transmembrane region" description="Helical" evidence="1">
    <location>
        <begin position="12"/>
        <end position="29"/>
    </location>
</feature>
<feature type="transmembrane region" description="Helical" evidence="1">
    <location>
        <begin position="94"/>
        <end position="112"/>
    </location>
</feature>
<dbReference type="AlphaFoldDB" id="A0A6B9XYE7"/>
<feature type="transmembrane region" description="Helical" evidence="1">
    <location>
        <begin position="35"/>
        <end position="52"/>
    </location>
</feature>
<evidence type="ECO:0000313" key="2">
    <source>
        <dbReference type="EMBL" id="QHR93127.1"/>
    </source>
</evidence>
<evidence type="ECO:0000256" key="1">
    <source>
        <dbReference type="SAM" id="Phobius"/>
    </source>
</evidence>
<reference evidence="2" key="1">
    <citation type="submission" date="2019-03" db="EMBL/GenBank/DDBJ databases">
        <title>Genetic characterization of the O-antigen and development of a molecular serotyping scheme for Enterobacter cloacae.</title>
        <authorList>
            <person name="Li Y."/>
            <person name="Huang J."/>
            <person name="Wang X."/>
            <person name="Xu C."/>
            <person name="Han T."/>
            <person name="Guo X."/>
        </authorList>
    </citation>
    <scope>NUCLEOTIDE SEQUENCE</scope>
    <source>
        <strain evidence="2">NCTC 11575</strain>
    </source>
</reference>
<protein>
    <submittedName>
        <fullName evidence="2">O antigen polymerase</fullName>
    </submittedName>
</protein>
<name>A0A6B9XYE7_ENTCL</name>
<keyword evidence="1" id="KW-0812">Transmembrane</keyword>
<keyword evidence="1" id="KW-0472">Membrane</keyword>
<accession>A0A6B9XYE7</accession>
<feature type="transmembrane region" description="Helical" evidence="1">
    <location>
        <begin position="124"/>
        <end position="143"/>
    </location>
</feature>
<feature type="transmembrane region" description="Helical" evidence="1">
    <location>
        <begin position="213"/>
        <end position="242"/>
    </location>
</feature>